<evidence type="ECO:0000313" key="1">
    <source>
        <dbReference type="EMBL" id="GAA1919247.1"/>
    </source>
</evidence>
<evidence type="ECO:0000313" key="2">
    <source>
        <dbReference type="Proteomes" id="UP001500784"/>
    </source>
</evidence>
<protein>
    <submittedName>
        <fullName evidence="1">Cyclase family protein</fullName>
    </submittedName>
</protein>
<name>A0ABN2PET4_9MICC</name>
<dbReference type="InterPro" id="IPR037175">
    <property type="entry name" value="KFase_sf"/>
</dbReference>
<dbReference type="EMBL" id="BAAALV010000005">
    <property type="protein sequence ID" value="GAA1919247.1"/>
    <property type="molecule type" value="Genomic_DNA"/>
</dbReference>
<dbReference type="PANTHER" id="PTHR31118">
    <property type="entry name" value="CYCLASE-LIKE PROTEIN 2"/>
    <property type="match status" value="1"/>
</dbReference>
<reference evidence="1 2" key="1">
    <citation type="journal article" date="2019" name="Int. J. Syst. Evol. Microbiol.">
        <title>The Global Catalogue of Microorganisms (GCM) 10K type strain sequencing project: providing services to taxonomists for standard genome sequencing and annotation.</title>
        <authorList>
            <consortium name="The Broad Institute Genomics Platform"/>
            <consortium name="The Broad Institute Genome Sequencing Center for Infectious Disease"/>
            <person name="Wu L."/>
            <person name="Ma J."/>
        </authorList>
    </citation>
    <scope>NUCLEOTIDE SEQUENCE [LARGE SCALE GENOMIC DNA]</scope>
    <source>
        <strain evidence="1 2">JCM 13316</strain>
    </source>
</reference>
<dbReference type="RefSeq" id="WP_246167656.1">
    <property type="nucleotide sequence ID" value="NZ_BAAALV010000005.1"/>
</dbReference>
<dbReference type="PANTHER" id="PTHR31118:SF32">
    <property type="entry name" value="KYNURENINE FORMAMIDASE"/>
    <property type="match status" value="1"/>
</dbReference>
<dbReference type="Gene3D" id="3.50.30.50">
    <property type="entry name" value="Putative cyclase"/>
    <property type="match status" value="1"/>
</dbReference>
<dbReference type="InterPro" id="IPR007325">
    <property type="entry name" value="KFase/CYL"/>
</dbReference>
<sequence length="213" mass="22537">MAIVDLTHVVSSGMQVFPGDPEVEISGALSISADGAQVARLHLGSHSGTHFDAPCHSIEGGRTTSEVGLEELTGEALVLHLPRLEPDAEISWHHLAGQVTGTVPGIVLLATGWDRLFGTGEYLLHPVLSLAAAEELWSRGMRVLAVDTLNPDRTLQPGQEFSLLVHELVLGSDGLIVENVRGAATLPSRCRVGFFPLHLASADGAPVRAVAWV</sequence>
<organism evidence="1 2">
    <name type="scientific">Arthrobacter gandavensis</name>
    <dbReference type="NCBI Taxonomy" id="169960"/>
    <lineage>
        <taxon>Bacteria</taxon>
        <taxon>Bacillati</taxon>
        <taxon>Actinomycetota</taxon>
        <taxon>Actinomycetes</taxon>
        <taxon>Micrococcales</taxon>
        <taxon>Micrococcaceae</taxon>
        <taxon>Arthrobacter</taxon>
    </lineage>
</organism>
<dbReference type="SUPFAM" id="SSF102198">
    <property type="entry name" value="Putative cyclase"/>
    <property type="match status" value="1"/>
</dbReference>
<dbReference type="Pfam" id="PF04199">
    <property type="entry name" value="Cyclase"/>
    <property type="match status" value="1"/>
</dbReference>
<accession>A0ABN2PET4</accession>
<dbReference type="Proteomes" id="UP001500784">
    <property type="component" value="Unassembled WGS sequence"/>
</dbReference>
<keyword evidence="2" id="KW-1185">Reference proteome</keyword>
<gene>
    <name evidence="1" type="ORF">GCM10009688_25350</name>
</gene>
<comment type="caution">
    <text evidence="1">The sequence shown here is derived from an EMBL/GenBank/DDBJ whole genome shotgun (WGS) entry which is preliminary data.</text>
</comment>
<proteinExistence type="predicted"/>